<dbReference type="Gene3D" id="3.40.50.720">
    <property type="entry name" value="NAD(P)-binding Rossmann-like Domain"/>
    <property type="match status" value="1"/>
</dbReference>
<dbReference type="AlphaFoldDB" id="A0A517SAP0"/>
<dbReference type="GO" id="GO:0016491">
    <property type="term" value="F:oxidoreductase activity"/>
    <property type="evidence" value="ECO:0007669"/>
    <property type="project" value="UniProtKB-KW"/>
</dbReference>
<dbReference type="InterPro" id="IPR050463">
    <property type="entry name" value="Gfo/Idh/MocA_oxidrdct_glycsds"/>
</dbReference>
<dbReference type="Pfam" id="PF01408">
    <property type="entry name" value="GFO_IDH_MocA"/>
    <property type="match status" value="1"/>
</dbReference>
<dbReference type="InterPro" id="IPR004104">
    <property type="entry name" value="Gfo/Idh/MocA-like_OxRdtase_C"/>
</dbReference>
<name>A0A517SAP0_9PLAN</name>
<dbReference type="InParanoid" id="A0A517SAP0"/>
<proteinExistence type="predicted"/>
<dbReference type="InterPro" id="IPR036291">
    <property type="entry name" value="NAD(P)-bd_dom_sf"/>
</dbReference>
<reference evidence="4 5" key="1">
    <citation type="submission" date="2019-02" db="EMBL/GenBank/DDBJ databases">
        <title>Deep-cultivation of Planctomycetes and their phenomic and genomic characterization uncovers novel biology.</title>
        <authorList>
            <person name="Wiegand S."/>
            <person name="Jogler M."/>
            <person name="Boedeker C."/>
            <person name="Pinto D."/>
            <person name="Vollmers J."/>
            <person name="Rivas-Marin E."/>
            <person name="Kohn T."/>
            <person name="Peeters S.H."/>
            <person name="Heuer A."/>
            <person name="Rast P."/>
            <person name="Oberbeckmann S."/>
            <person name="Bunk B."/>
            <person name="Jeske O."/>
            <person name="Meyerdierks A."/>
            <person name="Storesund J.E."/>
            <person name="Kallscheuer N."/>
            <person name="Luecker S."/>
            <person name="Lage O.M."/>
            <person name="Pohl T."/>
            <person name="Merkel B.J."/>
            <person name="Hornburger P."/>
            <person name="Mueller R.-W."/>
            <person name="Bruemmer F."/>
            <person name="Labrenz M."/>
            <person name="Spormann A.M."/>
            <person name="Op den Camp H."/>
            <person name="Overmann J."/>
            <person name="Amann R."/>
            <person name="Jetten M.S.M."/>
            <person name="Mascher T."/>
            <person name="Medema M.H."/>
            <person name="Devos D.P."/>
            <person name="Kaster A.-K."/>
            <person name="Ovreas L."/>
            <person name="Rohde M."/>
            <person name="Galperin M.Y."/>
            <person name="Jogler C."/>
        </authorList>
    </citation>
    <scope>NUCLEOTIDE SEQUENCE [LARGE SCALE GENOMIC DNA]</scope>
    <source>
        <strain evidence="4 5">Pan44</strain>
    </source>
</reference>
<dbReference type="RefSeq" id="WP_145028179.1">
    <property type="nucleotide sequence ID" value="NZ_CP036271.1"/>
</dbReference>
<feature type="domain" description="Gfo/Idh/MocA-like oxidoreductase N-terminal" evidence="2">
    <location>
        <begin position="26"/>
        <end position="149"/>
    </location>
</feature>
<keyword evidence="5" id="KW-1185">Reference proteome</keyword>
<sequence length="391" mass="41638">MNRRDFLALTAAFPALAGMAPGKRYRVGVIGHTGRGNYGHGLDTMWKEVPGCEIVAVADADEAGLSAAKKKLGVDNVFRDYRAMLAKSAVDIVAVAPRFLEEHRDMAVAAAQAGARGIYMEKPFCRTPSEADEIVAACAKSGTRCAVAHRNRWHPALIHAKKLVDEGGIGRVLEVRCRGKEDARGGGLDLWVLGTHDLNLATFFTGPAVACTATMLNAGKPATPLDVVQGAEASGPLAGNELHARYETESGIPIFFDSIAKAGTPEVNFGLQIVGTKGFIDFRIDLPKFAHVVFGSPTLASDTPREWTPITSGGVGKPEPDGTLHQRLAGHILPALDLIAAIEENRPPLCSDKDGAMTVEMVCAAFASHRNNSARVALPLENRDHPLAGWK</sequence>
<evidence type="ECO:0000259" key="2">
    <source>
        <dbReference type="Pfam" id="PF01408"/>
    </source>
</evidence>
<dbReference type="Gene3D" id="3.30.360.10">
    <property type="entry name" value="Dihydrodipicolinate Reductase, domain 2"/>
    <property type="match status" value="1"/>
</dbReference>
<dbReference type="KEGG" id="ccos:Pan44_11980"/>
<dbReference type="OrthoDB" id="9776544at2"/>
<evidence type="ECO:0000256" key="1">
    <source>
        <dbReference type="ARBA" id="ARBA00023002"/>
    </source>
</evidence>
<protein>
    <submittedName>
        <fullName evidence="4">Putative oxidoreductase YdgJ</fullName>
        <ecNumber evidence="4">1.-.-.-</ecNumber>
    </submittedName>
</protein>
<organism evidence="4 5">
    <name type="scientific">Caulifigura coniformis</name>
    <dbReference type="NCBI Taxonomy" id="2527983"/>
    <lineage>
        <taxon>Bacteria</taxon>
        <taxon>Pseudomonadati</taxon>
        <taxon>Planctomycetota</taxon>
        <taxon>Planctomycetia</taxon>
        <taxon>Planctomycetales</taxon>
        <taxon>Planctomycetaceae</taxon>
        <taxon>Caulifigura</taxon>
    </lineage>
</organism>
<accession>A0A517SAP0</accession>
<evidence type="ECO:0000313" key="4">
    <source>
        <dbReference type="EMBL" id="QDT53182.1"/>
    </source>
</evidence>
<dbReference type="Proteomes" id="UP000315700">
    <property type="component" value="Chromosome"/>
</dbReference>
<dbReference type="EC" id="1.-.-.-" evidence="4"/>
<dbReference type="InterPro" id="IPR000683">
    <property type="entry name" value="Gfo/Idh/MocA-like_OxRdtase_N"/>
</dbReference>
<dbReference type="EMBL" id="CP036271">
    <property type="protein sequence ID" value="QDT53182.1"/>
    <property type="molecule type" value="Genomic_DNA"/>
</dbReference>
<keyword evidence="1 4" id="KW-0560">Oxidoreductase</keyword>
<dbReference type="SUPFAM" id="SSF51735">
    <property type="entry name" value="NAD(P)-binding Rossmann-fold domains"/>
    <property type="match status" value="1"/>
</dbReference>
<gene>
    <name evidence="4" type="primary">ydgJ_1</name>
    <name evidence="4" type="ORF">Pan44_11980</name>
</gene>
<dbReference type="Pfam" id="PF02894">
    <property type="entry name" value="GFO_IDH_MocA_C"/>
    <property type="match status" value="1"/>
</dbReference>
<dbReference type="GO" id="GO:0000166">
    <property type="term" value="F:nucleotide binding"/>
    <property type="evidence" value="ECO:0007669"/>
    <property type="project" value="InterPro"/>
</dbReference>
<dbReference type="PANTHER" id="PTHR43818">
    <property type="entry name" value="BCDNA.GH03377"/>
    <property type="match status" value="1"/>
</dbReference>
<feature type="domain" description="Gfo/Idh/MocA-like oxidoreductase C-terminal" evidence="3">
    <location>
        <begin position="161"/>
        <end position="377"/>
    </location>
</feature>
<dbReference type="SUPFAM" id="SSF55347">
    <property type="entry name" value="Glyceraldehyde-3-phosphate dehydrogenase-like, C-terminal domain"/>
    <property type="match status" value="1"/>
</dbReference>
<evidence type="ECO:0000313" key="5">
    <source>
        <dbReference type="Proteomes" id="UP000315700"/>
    </source>
</evidence>
<dbReference type="PANTHER" id="PTHR43818:SF11">
    <property type="entry name" value="BCDNA.GH03377"/>
    <property type="match status" value="1"/>
</dbReference>
<evidence type="ECO:0000259" key="3">
    <source>
        <dbReference type="Pfam" id="PF02894"/>
    </source>
</evidence>